<dbReference type="InterPro" id="IPR019734">
    <property type="entry name" value="TPR_rpt"/>
</dbReference>
<reference evidence="3" key="1">
    <citation type="journal article" date="2019" name="Int. J. Syst. Evol. Microbiol.">
        <title>The Global Catalogue of Microorganisms (GCM) 10K type strain sequencing project: providing services to taxonomists for standard genome sequencing and annotation.</title>
        <authorList>
            <consortium name="The Broad Institute Genomics Platform"/>
            <consortium name="The Broad Institute Genome Sequencing Center for Infectious Disease"/>
            <person name="Wu L."/>
            <person name="Ma J."/>
        </authorList>
    </citation>
    <scope>NUCLEOTIDE SEQUENCE [LARGE SCALE GENOMIC DNA]</scope>
    <source>
        <strain evidence="3">CCUG 58938</strain>
    </source>
</reference>
<keyword evidence="1" id="KW-0802">TPR repeat</keyword>
<gene>
    <name evidence="2" type="ORF">ACFQ21_08680</name>
</gene>
<feature type="repeat" description="TPR" evidence="1">
    <location>
        <begin position="167"/>
        <end position="200"/>
    </location>
</feature>
<dbReference type="EMBL" id="JBHTKA010000001">
    <property type="protein sequence ID" value="MFD0999380.1"/>
    <property type="molecule type" value="Genomic_DNA"/>
</dbReference>
<dbReference type="RefSeq" id="WP_377577721.1">
    <property type="nucleotide sequence ID" value="NZ_JBHTKA010000001.1"/>
</dbReference>
<protein>
    <submittedName>
        <fullName evidence="2">Tetratricopeptide repeat protein</fullName>
    </submittedName>
</protein>
<dbReference type="Proteomes" id="UP001597112">
    <property type="component" value="Unassembled WGS sequence"/>
</dbReference>
<dbReference type="SUPFAM" id="SSF48452">
    <property type="entry name" value="TPR-like"/>
    <property type="match status" value="2"/>
</dbReference>
<dbReference type="PROSITE" id="PS50005">
    <property type="entry name" value="TPR"/>
    <property type="match status" value="5"/>
</dbReference>
<dbReference type="PANTHER" id="PTHR12558">
    <property type="entry name" value="CELL DIVISION CYCLE 16,23,27"/>
    <property type="match status" value="1"/>
</dbReference>
<dbReference type="Pfam" id="PF13181">
    <property type="entry name" value="TPR_8"/>
    <property type="match status" value="1"/>
</dbReference>
<organism evidence="2 3">
    <name type="scientific">Ohtaekwangia kribbensis</name>
    <dbReference type="NCBI Taxonomy" id="688913"/>
    <lineage>
        <taxon>Bacteria</taxon>
        <taxon>Pseudomonadati</taxon>
        <taxon>Bacteroidota</taxon>
        <taxon>Cytophagia</taxon>
        <taxon>Cytophagales</taxon>
        <taxon>Fulvivirgaceae</taxon>
        <taxon>Ohtaekwangia</taxon>
    </lineage>
</organism>
<sequence length="547" mass="60956">MKELIKRAWSGGIMLLFFIAAATLAVAQELPAVKQARQQMEIEQTNKAVATLSEAVKANPADATLLYYLGMAQIANGEKEKAEISFQKGLEVNPKEALNLAGKGYLRMIENNVAEAKTLLDQALAQTKSKNAPVLKAVAQAYLQNDKFTADALTLLQKAKSIEKSDYETFILLGDAYTKQVKGGEAVSAFETAATLDPKSGTPQYKIGVVYQRSKNLSSAEEHFNKAIVADPNYALAYKELGELYYAQKKAPEAVKAYEKYLSLTERPEPAQLRYAFFLFMAKDYKKANTVFEGLTKRADVSATVYKYYAYSLTEAVELAKAEQVFGQYFAKAAPTEIQASDYVYLARLLQKQAKDSLALVNFKKSLELEMNPEIAQTIADAYYKQKKYPDAIEAFKQLRTAKSNKLSSQDLFALGRSYYFNKQFIEADTTFAELAVLQPNITIPYAWRARSLANLDPELKQGLAKPYFEKVIEIAEANPDKSKSKPDLIDAYSYMGYYYDTKGDFAAAKKTFEKLKELDPANEKAKAYLEALKQAAAAKQKAKTAN</sequence>
<accession>A0ABW3K078</accession>
<feature type="repeat" description="TPR" evidence="1">
    <location>
        <begin position="201"/>
        <end position="234"/>
    </location>
</feature>
<feature type="repeat" description="TPR" evidence="1">
    <location>
        <begin position="63"/>
        <end position="96"/>
    </location>
</feature>
<dbReference type="SMART" id="SM00028">
    <property type="entry name" value="TPR"/>
    <property type="match status" value="8"/>
</dbReference>
<evidence type="ECO:0000256" key="1">
    <source>
        <dbReference type="PROSITE-ProRule" id="PRU00339"/>
    </source>
</evidence>
<dbReference type="Pfam" id="PF13174">
    <property type="entry name" value="TPR_6"/>
    <property type="match status" value="1"/>
</dbReference>
<dbReference type="SUPFAM" id="SSF81901">
    <property type="entry name" value="HCP-like"/>
    <property type="match status" value="1"/>
</dbReference>
<evidence type="ECO:0000313" key="2">
    <source>
        <dbReference type="EMBL" id="MFD0999380.1"/>
    </source>
</evidence>
<keyword evidence="3" id="KW-1185">Reference proteome</keyword>
<proteinExistence type="predicted"/>
<feature type="repeat" description="TPR" evidence="1">
    <location>
        <begin position="490"/>
        <end position="523"/>
    </location>
</feature>
<feature type="repeat" description="TPR" evidence="1">
    <location>
        <begin position="235"/>
        <end position="268"/>
    </location>
</feature>
<dbReference type="InterPro" id="IPR011990">
    <property type="entry name" value="TPR-like_helical_dom_sf"/>
</dbReference>
<dbReference type="Pfam" id="PF13432">
    <property type="entry name" value="TPR_16"/>
    <property type="match status" value="2"/>
</dbReference>
<evidence type="ECO:0000313" key="3">
    <source>
        <dbReference type="Proteomes" id="UP001597112"/>
    </source>
</evidence>
<comment type="caution">
    <text evidence="2">The sequence shown here is derived from an EMBL/GenBank/DDBJ whole genome shotgun (WGS) entry which is preliminary data.</text>
</comment>
<name>A0ABW3K078_9BACT</name>
<dbReference type="PANTHER" id="PTHR12558:SF13">
    <property type="entry name" value="CELL DIVISION CYCLE PROTEIN 27 HOMOLOG"/>
    <property type="match status" value="1"/>
</dbReference>
<dbReference type="Gene3D" id="1.25.40.10">
    <property type="entry name" value="Tetratricopeptide repeat domain"/>
    <property type="match status" value="3"/>
</dbReference>